<dbReference type="AlphaFoldDB" id="A0A6M3LTW1"/>
<dbReference type="EMBL" id="MT143500">
    <property type="protein sequence ID" value="QJA97509.1"/>
    <property type="molecule type" value="Genomic_DNA"/>
</dbReference>
<dbReference type="InterPro" id="IPR053745">
    <property type="entry name" value="Viral_Tail_Comp_sf"/>
</dbReference>
<proteinExistence type="predicted"/>
<gene>
    <name evidence="1" type="ORF">MM415B06176_0005</name>
</gene>
<dbReference type="Pfam" id="PF11367">
    <property type="entry name" value="Tail_completion_gp17"/>
    <property type="match status" value="1"/>
</dbReference>
<dbReference type="InterPro" id="IPR021508">
    <property type="entry name" value="Gp17-like"/>
</dbReference>
<organism evidence="1">
    <name type="scientific">viral metagenome</name>
    <dbReference type="NCBI Taxonomy" id="1070528"/>
    <lineage>
        <taxon>unclassified sequences</taxon>
        <taxon>metagenomes</taxon>
        <taxon>organismal metagenomes</taxon>
    </lineage>
</organism>
<protein>
    <submittedName>
        <fullName evidence="1">Uncharacterized protein</fullName>
    </submittedName>
</protein>
<sequence length="130" mass="14170">MADFEDAVRTRLTAHEGTAALISTRAYFGSAPQGATFPCSVVQQISAPRLSAMSADVDKVESRQQVRACAKTRAEAKALGDQHRAALQRYSGTSASVVIHDCFLVNEISGYEPETKLYTLTHDFMVWGTE</sequence>
<name>A0A6M3LTW1_9ZZZZ</name>
<dbReference type="Gene3D" id="3.30.2000.30">
    <property type="match status" value="1"/>
</dbReference>
<reference evidence="1" key="1">
    <citation type="submission" date="2020-03" db="EMBL/GenBank/DDBJ databases">
        <title>The deep terrestrial virosphere.</title>
        <authorList>
            <person name="Holmfeldt K."/>
            <person name="Nilsson E."/>
            <person name="Simone D."/>
            <person name="Lopez-Fernandez M."/>
            <person name="Wu X."/>
            <person name="de Brujin I."/>
            <person name="Lundin D."/>
            <person name="Andersson A."/>
            <person name="Bertilsson S."/>
            <person name="Dopson M."/>
        </authorList>
    </citation>
    <scope>NUCLEOTIDE SEQUENCE</scope>
    <source>
        <strain evidence="1">MM415B06176</strain>
    </source>
</reference>
<accession>A0A6M3LTW1</accession>
<evidence type="ECO:0000313" key="1">
    <source>
        <dbReference type="EMBL" id="QJA97509.1"/>
    </source>
</evidence>